<reference evidence="15 16" key="1">
    <citation type="submission" date="2024-02" db="EMBL/GenBank/DDBJ databases">
        <title>A chromosome-level genome assembly of Drosophila madeirensis, a fruit fly species endemic to Madeira island.</title>
        <authorList>
            <person name="Tomihara K."/>
            <person name="Llopart A."/>
            <person name="Yamamoto D."/>
        </authorList>
    </citation>
    <scope>NUCLEOTIDE SEQUENCE [LARGE SCALE GENOMIC DNA]</scope>
    <source>
        <strain evidence="15 16">RF1</strain>
    </source>
</reference>
<evidence type="ECO:0000256" key="2">
    <source>
        <dbReference type="ARBA" id="ARBA00006375"/>
    </source>
</evidence>
<name>A0AAU9FBS6_DROMD</name>
<evidence type="ECO:0000256" key="8">
    <source>
        <dbReference type="ARBA" id="ARBA00022837"/>
    </source>
</evidence>
<keyword evidence="9" id="KW-1133">Transmembrane helix</keyword>
<keyword evidence="10" id="KW-0496">Mitochondrion</keyword>
<feature type="repeat" description="Solcar" evidence="13">
    <location>
        <begin position="439"/>
        <end position="523"/>
    </location>
</feature>
<dbReference type="InterPro" id="IPR002067">
    <property type="entry name" value="MCP"/>
</dbReference>
<evidence type="ECO:0000256" key="13">
    <source>
        <dbReference type="PROSITE-ProRule" id="PRU00282"/>
    </source>
</evidence>
<sequence length="691" mass="76449">MPLTKNSVTTPSFLKRAGTDKLREVFLKYASLQRDEEQYMTSEDFVRRFLGLFSEAAFNDDSVRLLAGIADTSKDGLISFSEFQAFEGLLCTPDALYRTAFQLFDRQGNGNVSYADFADVVQKTELHSKIPFSLDGPFIKRYFGDKKQRLINYAEFTQLLHDFHEEHAMEAFRSKDPAGTGFISPLDFQDIIVKVKRHLLTPDVKDNLVAVTEGHKVSFPYFIAFTSLLNNMELIKQVYLQATQGNRSEPVTKDQLLYAAQTMSQITPLEIDILFQLTGTVQQTGWWKRKKRKAATRSRIDYSDLSNIAPEHYTKHITHRLAEIKAVESPADRSAFIQVLESSYRFTLGSFAGAVGATVVYPIDLVKTRMQNQRAGSYIGEVAYRNSWDCFKKVIRHEGALGLYRGLLPQLMGVAPEKAIKLTVNDLVRDKLSDKRGNIPVWSEILAGGCAGASQVVFTNPLEIVKIRLQVAGEIASGNKIRAWSVVRELGLFGLYKGARACLLRDVPFSAIYFPTYAHTKAMMADKNGYNHPLTLLAAGAIAGVPAASLVTPADVIKTRLQVVARSGQTTYTGVWDATKKIMAEEGPRAFWKGTAARVFRSSPQFGVTLVTYELMQRLFYVDFGGTQPRGSESHKPANTLESAGSGTQDHIGGYKAAVPLLAGVESKFGLYLPRFGRGAATATPGATTGS</sequence>
<evidence type="ECO:0000259" key="14">
    <source>
        <dbReference type="PROSITE" id="PS50222"/>
    </source>
</evidence>
<dbReference type="PROSITE" id="PS50222">
    <property type="entry name" value="EF_HAND_2"/>
    <property type="match status" value="2"/>
</dbReference>
<dbReference type="GO" id="GO:0043490">
    <property type="term" value="P:malate-aspartate shuttle"/>
    <property type="evidence" value="ECO:0007669"/>
    <property type="project" value="TreeGrafter"/>
</dbReference>
<dbReference type="PRINTS" id="PR00926">
    <property type="entry name" value="MITOCARRIER"/>
</dbReference>
<keyword evidence="16" id="KW-1185">Reference proteome</keyword>
<dbReference type="PROSITE" id="PS50920">
    <property type="entry name" value="SOLCAR"/>
    <property type="match status" value="3"/>
</dbReference>
<proteinExistence type="inferred from homology"/>
<gene>
    <name evidence="15" type="ORF">DMAD_11005</name>
</gene>
<organism evidence="15 16">
    <name type="scientific">Drosophila madeirensis</name>
    <name type="common">Fruit fly</name>
    <dbReference type="NCBI Taxonomy" id="30013"/>
    <lineage>
        <taxon>Eukaryota</taxon>
        <taxon>Metazoa</taxon>
        <taxon>Ecdysozoa</taxon>
        <taxon>Arthropoda</taxon>
        <taxon>Hexapoda</taxon>
        <taxon>Insecta</taxon>
        <taxon>Pterygota</taxon>
        <taxon>Neoptera</taxon>
        <taxon>Endopterygota</taxon>
        <taxon>Diptera</taxon>
        <taxon>Brachycera</taxon>
        <taxon>Muscomorpha</taxon>
        <taxon>Ephydroidea</taxon>
        <taxon>Drosophilidae</taxon>
        <taxon>Drosophila</taxon>
        <taxon>Sophophora</taxon>
    </lineage>
</organism>
<dbReference type="Gene3D" id="1.10.238.10">
    <property type="entry name" value="EF-hand"/>
    <property type="match status" value="2"/>
</dbReference>
<keyword evidence="11 13" id="KW-0472">Membrane</keyword>
<dbReference type="PANTHER" id="PTHR45678">
    <property type="entry name" value="MITOCHONDRIAL 2-OXODICARBOXYLATE CARRIER 1-RELATED"/>
    <property type="match status" value="1"/>
</dbReference>
<dbReference type="Proteomes" id="UP001500889">
    <property type="component" value="Chromosome O"/>
</dbReference>
<dbReference type="GO" id="GO:0005743">
    <property type="term" value="C:mitochondrial inner membrane"/>
    <property type="evidence" value="ECO:0007669"/>
    <property type="project" value="UniProtKB-SubCell"/>
</dbReference>
<dbReference type="PANTHER" id="PTHR45678:SF9">
    <property type="entry name" value="CALCIUM-BINDING MITOCHONDRIAL CARRIER PROTEIN ARALAR1"/>
    <property type="match status" value="1"/>
</dbReference>
<dbReference type="Gene3D" id="1.50.40.10">
    <property type="entry name" value="Mitochondrial carrier domain"/>
    <property type="match status" value="1"/>
</dbReference>
<evidence type="ECO:0000256" key="4">
    <source>
        <dbReference type="ARBA" id="ARBA00022692"/>
    </source>
</evidence>
<evidence type="ECO:0000256" key="10">
    <source>
        <dbReference type="ARBA" id="ARBA00023128"/>
    </source>
</evidence>
<dbReference type="EMBL" id="AP029263">
    <property type="protein sequence ID" value="BFF93096.1"/>
    <property type="molecule type" value="Genomic_DNA"/>
</dbReference>
<comment type="subcellular location">
    <subcellularLocation>
        <location evidence="1">Mitochondrion inner membrane</location>
        <topology evidence="1">Multi-pass membrane protein</topology>
    </subcellularLocation>
</comment>
<dbReference type="InterPro" id="IPR002048">
    <property type="entry name" value="EF_hand_dom"/>
</dbReference>
<keyword evidence="8" id="KW-0106">Calcium</keyword>
<evidence type="ECO:0000256" key="5">
    <source>
        <dbReference type="ARBA" id="ARBA00022723"/>
    </source>
</evidence>
<dbReference type="InterPro" id="IPR023395">
    <property type="entry name" value="MCP_dom_sf"/>
</dbReference>
<feature type="repeat" description="Solcar" evidence="13">
    <location>
        <begin position="340"/>
        <end position="431"/>
    </location>
</feature>
<dbReference type="InterPro" id="IPR011992">
    <property type="entry name" value="EF-hand-dom_pair"/>
</dbReference>
<dbReference type="Pfam" id="PF00153">
    <property type="entry name" value="Mito_carr"/>
    <property type="match status" value="3"/>
</dbReference>
<comment type="subunit">
    <text evidence="12">Homodimer (via N-terminus).</text>
</comment>
<feature type="domain" description="EF-hand" evidence="14">
    <location>
        <begin position="92"/>
        <end position="127"/>
    </location>
</feature>
<comment type="similarity">
    <text evidence="2">Belongs to the mitochondrial carrier (TC 2.A.29) family.</text>
</comment>
<evidence type="ECO:0000256" key="3">
    <source>
        <dbReference type="ARBA" id="ARBA00022448"/>
    </source>
</evidence>
<evidence type="ECO:0000313" key="16">
    <source>
        <dbReference type="Proteomes" id="UP001500889"/>
    </source>
</evidence>
<dbReference type="GO" id="GO:0005509">
    <property type="term" value="F:calcium ion binding"/>
    <property type="evidence" value="ECO:0007669"/>
    <property type="project" value="InterPro"/>
</dbReference>
<keyword evidence="5" id="KW-0479">Metal-binding</keyword>
<keyword evidence="6" id="KW-0677">Repeat</keyword>
<dbReference type="SMART" id="SM00054">
    <property type="entry name" value="EFh"/>
    <property type="match status" value="3"/>
</dbReference>
<dbReference type="SUPFAM" id="SSF103506">
    <property type="entry name" value="Mitochondrial carrier"/>
    <property type="match status" value="1"/>
</dbReference>
<dbReference type="FunFam" id="1.50.40.10:FF:000004">
    <property type="entry name" value="Calcium-binding mitochondrial carrier protein Aralar1"/>
    <property type="match status" value="1"/>
</dbReference>
<feature type="repeat" description="Solcar" evidence="13">
    <location>
        <begin position="531"/>
        <end position="619"/>
    </location>
</feature>
<keyword evidence="3" id="KW-0813">Transport</keyword>
<keyword evidence="7" id="KW-0999">Mitochondrion inner membrane</keyword>
<dbReference type="AlphaFoldDB" id="A0AAU9FBS6"/>
<evidence type="ECO:0000256" key="7">
    <source>
        <dbReference type="ARBA" id="ARBA00022792"/>
    </source>
</evidence>
<dbReference type="InterPro" id="IPR018108">
    <property type="entry name" value="MCP_transmembrane"/>
</dbReference>
<evidence type="ECO:0000256" key="12">
    <source>
        <dbReference type="ARBA" id="ARBA00038674"/>
    </source>
</evidence>
<dbReference type="InterPro" id="IPR051028">
    <property type="entry name" value="Mito_Solute_Carrier"/>
</dbReference>
<protein>
    <submittedName>
        <fullName evidence="15">Calcium-binding mitochondrial carrier protein Aralar1</fullName>
    </submittedName>
</protein>
<dbReference type="FunFam" id="1.10.238.10:FF:000416">
    <property type="entry name" value="Aralar1, isoform F"/>
    <property type="match status" value="1"/>
</dbReference>
<feature type="domain" description="EF-hand" evidence="14">
    <location>
        <begin position="163"/>
        <end position="198"/>
    </location>
</feature>
<evidence type="ECO:0000256" key="1">
    <source>
        <dbReference type="ARBA" id="ARBA00004448"/>
    </source>
</evidence>
<dbReference type="SUPFAM" id="SSF47473">
    <property type="entry name" value="EF-hand"/>
    <property type="match status" value="2"/>
</dbReference>
<accession>A0AAU9FBS6</accession>
<dbReference type="FunFam" id="1.10.238.10:FF:000396">
    <property type="entry name" value="Calcium-binding mitochondrial carrier protein Aralar1"/>
    <property type="match status" value="1"/>
</dbReference>
<evidence type="ECO:0000313" key="15">
    <source>
        <dbReference type="EMBL" id="BFF93096.1"/>
    </source>
</evidence>
<evidence type="ECO:0000256" key="9">
    <source>
        <dbReference type="ARBA" id="ARBA00022989"/>
    </source>
</evidence>
<keyword evidence="4 13" id="KW-0812">Transmembrane</keyword>
<dbReference type="GO" id="GO:0015183">
    <property type="term" value="F:L-aspartate transmembrane transporter activity"/>
    <property type="evidence" value="ECO:0007669"/>
    <property type="project" value="TreeGrafter"/>
</dbReference>
<evidence type="ECO:0000256" key="11">
    <source>
        <dbReference type="ARBA" id="ARBA00023136"/>
    </source>
</evidence>
<evidence type="ECO:0000256" key="6">
    <source>
        <dbReference type="ARBA" id="ARBA00022737"/>
    </source>
</evidence>
<dbReference type="GO" id="GO:0005313">
    <property type="term" value="F:L-glutamate transmembrane transporter activity"/>
    <property type="evidence" value="ECO:0007669"/>
    <property type="project" value="TreeGrafter"/>
</dbReference>